<gene>
    <name evidence="1" type="ORF">GALL_462480</name>
</gene>
<reference evidence="1" key="1">
    <citation type="submission" date="2016-10" db="EMBL/GenBank/DDBJ databases">
        <title>Sequence of Gallionella enrichment culture.</title>
        <authorList>
            <person name="Poehlein A."/>
            <person name="Muehling M."/>
            <person name="Daniel R."/>
        </authorList>
    </citation>
    <scope>NUCLEOTIDE SEQUENCE</scope>
</reference>
<accession>A0A1J5PMV0</accession>
<dbReference type="GO" id="GO:0042597">
    <property type="term" value="C:periplasmic space"/>
    <property type="evidence" value="ECO:0007669"/>
    <property type="project" value="InterPro"/>
</dbReference>
<dbReference type="AlphaFoldDB" id="A0A1J5PMV0"/>
<dbReference type="InterPro" id="IPR012899">
    <property type="entry name" value="LTXXQ"/>
</dbReference>
<organism evidence="1">
    <name type="scientific">mine drainage metagenome</name>
    <dbReference type="NCBI Taxonomy" id="410659"/>
    <lineage>
        <taxon>unclassified sequences</taxon>
        <taxon>metagenomes</taxon>
        <taxon>ecological metagenomes</taxon>
    </lineage>
</organism>
<protein>
    <recommendedName>
        <fullName evidence="2">Periplasmic protein</fullName>
    </recommendedName>
</protein>
<sequence>MKTSFKLSLVTALLLAAGFAYSQGPMNGNCEGAMGGGMMQGGHERMGRMNPARMQVMMERRNAALKAQLKLTPAQEGAWTTYTAAMKPPAALLAQWPDRAEMAKLSTPERLDKMKALRTQHMADMTAAMEQHDSATRALYAALTPEQQKVFDGFAMQWTGRGHGPRAGHGPMMPKQ</sequence>
<dbReference type="Pfam" id="PF07813">
    <property type="entry name" value="LTXXQ"/>
    <property type="match status" value="1"/>
</dbReference>
<evidence type="ECO:0000313" key="1">
    <source>
        <dbReference type="EMBL" id="OIQ72128.1"/>
    </source>
</evidence>
<dbReference type="Gene3D" id="1.20.120.1490">
    <property type="match status" value="1"/>
</dbReference>
<dbReference type="EMBL" id="MLJW01003405">
    <property type="protein sequence ID" value="OIQ72128.1"/>
    <property type="molecule type" value="Genomic_DNA"/>
</dbReference>
<proteinExistence type="predicted"/>
<comment type="caution">
    <text evidence="1">The sequence shown here is derived from an EMBL/GenBank/DDBJ whole genome shotgun (WGS) entry which is preliminary data.</text>
</comment>
<evidence type="ECO:0008006" key="2">
    <source>
        <dbReference type="Google" id="ProtNLM"/>
    </source>
</evidence>
<name>A0A1J5PMV0_9ZZZZ</name>